<dbReference type="STRING" id="319970.RV00_GL002269"/>
<name>A0A1L8SVS9_9ENTE</name>
<dbReference type="Proteomes" id="UP000183700">
    <property type="component" value="Unassembled WGS sequence"/>
</dbReference>
<keyword evidence="2" id="KW-1185">Reference proteome</keyword>
<proteinExistence type="predicted"/>
<dbReference type="RefSeq" id="WP_276327095.1">
    <property type="nucleotide sequence ID" value="NZ_JBHLVS010000013.1"/>
</dbReference>
<protein>
    <submittedName>
        <fullName evidence="1">Uncharacterized protein</fullName>
    </submittedName>
</protein>
<dbReference type="EMBL" id="JXKM01000004">
    <property type="protein sequence ID" value="OJG36125.1"/>
    <property type="molecule type" value="Genomic_DNA"/>
</dbReference>
<dbReference type="AlphaFoldDB" id="A0A1L8SVS9"/>
<organism evidence="1 2">
    <name type="scientific">Enterococcus devriesei</name>
    <dbReference type="NCBI Taxonomy" id="319970"/>
    <lineage>
        <taxon>Bacteria</taxon>
        <taxon>Bacillati</taxon>
        <taxon>Bacillota</taxon>
        <taxon>Bacilli</taxon>
        <taxon>Lactobacillales</taxon>
        <taxon>Enterococcaceae</taxon>
        <taxon>Enterococcus</taxon>
    </lineage>
</organism>
<evidence type="ECO:0000313" key="2">
    <source>
        <dbReference type="Proteomes" id="UP000183700"/>
    </source>
</evidence>
<evidence type="ECO:0000313" key="1">
    <source>
        <dbReference type="EMBL" id="OJG36125.1"/>
    </source>
</evidence>
<sequence>MEKIKKAFAVKFFGENQQKAERRAYKAFYYLQFYHKTGWSVNDE</sequence>
<reference evidence="1 2" key="1">
    <citation type="submission" date="2014-12" db="EMBL/GenBank/DDBJ databases">
        <title>Draft genome sequences of 29 type strains of Enterococci.</title>
        <authorList>
            <person name="Zhong Z."/>
            <person name="Sun Z."/>
            <person name="Liu W."/>
            <person name="Zhang W."/>
            <person name="Zhang H."/>
        </authorList>
    </citation>
    <scope>NUCLEOTIDE SEQUENCE [LARGE SCALE GENOMIC DNA]</scope>
    <source>
        <strain evidence="1 2">DSM 22802</strain>
    </source>
</reference>
<accession>A0A1L8SVS9</accession>
<gene>
    <name evidence="1" type="ORF">RV00_GL002269</name>
</gene>
<comment type="caution">
    <text evidence="1">The sequence shown here is derived from an EMBL/GenBank/DDBJ whole genome shotgun (WGS) entry which is preliminary data.</text>
</comment>